<sequence length="367" mass="40896">MRYDRMPIEIEAPEEYGYENIRCNLSESSFTDQTLESLDLKIPNLKLIYNEHRGGKKLRKLVASGGDSLHEDDVLITSGAAGALFVISTSQLNPESHLVVVRPNYSTNIETPRAIGCEISFIDLTYEDQFQINVAAIEASIKRNTKIVSITCPHNPTGTLISEDSLRQLVAVTKKHNCLLLVDETYRDISYGSQLPIAASLGDHVISVCSLSKSFGAPGIRVGWLICKDQSLQTTFLAAKEQMSISGSVIDEWIAEQLLARKSEILQVTTAEMKIRRSIVAAWIEKEELLEWVQPEGGIVCFPRMTREPVGGTAGFYKRLLEVHGTYVGPGHWFEMPDTSFRVGYGWSTRSELEEGLEAISKVLREL</sequence>
<dbReference type="Gene3D" id="3.90.1150.10">
    <property type="entry name" value="Aspartate Aminotransferase, domain 1"/>
    <property type="match status" value="1"/>
</dbReference>
<comment type="similarity">
    <text evidence="1">Belongs to the class-I pyridoxal-phosphate-dependent aminotransferase family.</text>
</comment>
<evidence type="ECO:0000313" key="4">
    <source>
        <dbReference type="EMBL" id="KEQ85595.1"/>
    </source>
</evidence>
<organism evidence="4 5">
    <name type="scientific">Aureobasidium pullulans EXF-150</name>
    <dbReference type="NCBI Taxonomy" id="1043002"/>
    <lineage>
        <taxon>Eukaryota</taxon>
        <taxon>Fungi</taxon>
        <taxon>Dikarya</taxon>
        <taxon>Ascomycota</taxon>
        <taxon>Pezizomycotina</taxon>
        <taxon>Dothideomycetes</taxon>
        <taxon>Dothideomycetidae</taxon>
        <taxon>Dothideales</taxon>
        <taxon>Saccotheciaceae</taxon>
        <taxon>Aureobasidium</taxon>
    </lineage>
</organism>
<dbReference type="PROSITE" id="PS00105">
    <property type="entry name" value="AA_TRANSFER_CLASS_1"/>
    <property type="match status" value="1"/>
</dbReference>
<keyword evidence="4" id="KW-0808">Transferase</keyword>
<dbReference type="HOGENOM" id="CLU_017584_4_4_1"/>
<dbReference type="SUPFAM" id="SSF53383">
    <property type="entry name" value="PLP-dependent transferases"/>
    <property type="match status" value="1"/>
</dbReference>
<dbReference type="GO" id="GO:0030170">
    <property type="term" value="F:pyridoxal phosphate binding"/>
    <property type="evidence" value="ECO:0007669"/>
    <property type="project" value="InterPro"/>
</dbReference>
<dbReference type="Proteomes" id="UP000030706">
    <property type="component" value="Unassembled WGS sequence"/>
</dbReference>
<keyword evidence="5" id="KW-1185">Reference proteome</keyword>
<dbReference type="STRING" id="1043002.A0A074XJ99"/>
<dbReference type="CDD" id="cd00609">
    <property type="entry name" value="AAT_like"/>
    <property type="match status" value="1"/>
</dbReference>
<keyword evidence="4" id="KW-0032">Aminotransferase</keyword>
<dbReference type="AlphaFoldDB" id="A0A074XJ99"/>
<proteinExistence type="inferred from homology"/>
<dbReference type="GO" id="GO:0008483">
    <property type="term" value="F:transaminase activity"/>
    <property type="evidence" value="ECO:0007669"/>
    <property type="project" value="UniProtKB-KW"/>
</dbReference>
<gene>
    <name evidence="4" type="ORF">M438DRAFT_271592</name>
</gene>
<dbReference type="InterPro" id="IPR004838">
    <property type="entry name" value="NHTrfase_class1_PyrdxlP-BS"/>
</dbReference>
<keyword evidence="2" id="KW-0663">Pyridoxal phosphate</keyword>
<dbReference type="GeneID" id="40742803"/>
<evidence type="ECO:0000259" key="3">
    <source>
        <dbReference type="Pfam" id="PF00155"/>
    </source>
</evidence>
<dbReference type="InterPro" id="IPR015422">
    <property type="entry name" value="PyrdxlP-dep_Trfase_small"/>
</dbReference>
<reference evidence="4 5" key="1">
    <citation type="journal article" date="2014" name="BMC Genomics">
        <title>Genome sequencing of four Aureobasidium pullulans varieties: biotechnological potential, stress tolerance, and description of new species.</title>
        <authorList>
            <person name="Gostin Ar C."/>
            <person name="Ohm R.A."/>
            <person name="Kogej T."/>
            <person name="Sonjak S."/>
            <person name="Turk M."/>
            <person name="Zajc J."/>
            <person name="Zalar P."/>
            <person name="Grube M."/>
            <person name="Sun H."/>
            <person name="Han J."/>
            <person name="Sharma A."/>
            <person name="Chiniquy J."/>
            <person name="Ngan C.Y."/>
            <person name="Lipzen A."/>
            <person name="Barry K."/>
            <person name="Grigoriev I.V."/>
            <person name="Gunde-Cimerman N."/>
        </authorList>
    </citation>
    <scope>NUCLEOTIDE SEQUENCE [LARGE SCALE GENOMIC DNA]</scope>
    <source>
        <strain evidence="4 5">EXF-150</strain>
    </source>
</reference>
<dbReference type="Gene3D" id="3.40.640.10">
    <property type="entry name" value="Type I PLP-dependent aspartate aminotransferase-like (Major domain)"/>
    <property type="match status" value="1"/>
</dbReference>
<dbReference type="Pfam" id="PF00155">
    <property type="entry name" value="Aminotran_1_2"/>
    <property type="match status" value="1"/>
</dbReference>
<evidence type="ECO:0000256" key="1">
    <source>
        <dbReference type="ARBA" id="ARBA00007441"/>
    </source>
</evidence>
<evidence type="ECO:0000313" key="5">
    <source>
        <dbReference type="Proteomes" id="UP000030706"/>
    </source>
</evidence>
<feature type="domain" description="Aminotransferase class I/classII large" evidence="3">
    <location>
        <begin position="70"/>
        <end position="360"/>
    </location>
</feature>
<dbReference type="InterPro" id="IPR015424">
    <property type="entry name" value="PyrdxlP-dep_Trfase"/>
</dbReference>
<name>A0A074XJ99_AURPU</name>
<evidence type="ECO:0000256" key="2">
    <source>
        <dbReference type="ARBA" id="ARBA00022898"/>
    </source>
</evidence>
<dbReference type="PANTHER" id="PTHR43510:SF1">
    <property type="entry name" value="AMINOTRANSFERASE FUNCTION, HYPOTHETICAL (EUROFUNG)"/>
    <property type="match status" value="1"/>
</dbReference>
<dbReference type="EMBL" id="KL584980">
    <property type="protein sequence ID" value="KEQ85595.1"/>
    <property type="molecule type" value="Genomic_DNA"/>
</dbReference>
<dbReference type="InterPro" id="IPR004839">
    <property type="entry name" value="Aminotransferase_I/II_large"/>
</dbReference>
<dbReference type="InterPro" id="IPR015421">
    <property type="entry name" value="PyrdxlP-dep_Trfase_major"/>
</dbReference>
<protein>
    <submittedName>
        <fullName evidence="4">Aspartate/tyrosine/aromatic aminotransferase</fullName>
    </submittedName>
</protein>
<dbReference type="RefSeq" id="XP_029761782.1">
    <property type="nucleotide sequence ID" value="XM_029900497.1"/>
</dbReference>
<dbReference type="PANTHER" id="PTHR43510">
    <property type="entry name" value="AMINOTRANSFERASE FUNCTION, HYPOTHETICAL (EUROFUNG)"/>
    <property type="match status" value="1"/>
</dbReference>
<accession>A0A074XJ99</accession>
<dbReference type="OrthoDB" id="3923817at2759"/>